<dbReference type="EMBL" id="PVFZ01000068">
    <property type="protein sequence ID" value="PRF18403.1"/>
    <property type="molecule type" value="Genomic_DNA"/>
</dbReference>
<dbReference type="Proteomes" id="UP000237686">
    <property type="component" value="Unassembled WGS sequence"/>
</dbReference>
<evidence type="ECO:0000313" key="1">
    <source>
        <dbReference type="EMBL" id="PRF18403.1"/>
    </source>
</evidence>
<dbReference type="RefSeq" id="WP_105768119.1">
    <property type="nucleotide sequence ID" value="NZ_CAJHDS010000002.1"/>
</dbReference>
<proteinExistence type="predicted"/>
<evidence type="ECO:0000313" key="2">
    <source>
        <dbReference type="Proteomes" id="UP000237686"/>
    </source>
</evidence>
<sequence length="159" mass="17771">MWKIVVRRKAVFFVYGDSMKSDLATSAAKVAPAVGSNFWLWLTGHDINWWVGEGCIGGFRVRHRCEPMQARAFVLERAVECLNETLVAWFADRKQSAPTLKCGDGAAVASRAREGDMWLNRVHFGTCRFDLAILSGIFEMTAEVIFARIAEVNAIDTPD</sequence>
<accession>A0A8E2UQ34</accession>
<protein>
    <submittedName>
        <fullName evidence="1">Uncharacterized protein</fullName>
    </submittedName>
</protein>
<reference evidence="1 2" key="1">
    <citation type="submission" date="2018-03" db="EMBL/GenBank/DDBJ databases">
        <authorList>
            <person name="Nguyen K."/>
            <person name="Fouts D."/>
            <person name="Sutton G."/>
        </authorList>
    </citation>
    <scope>NUCLEOTIDE SEQUENCE [LARGE SCALE GENOMIC DNA]</scope>
    <source>
        <strain evidence="1 2">AU17135</strain>
    </source>
</reference>
<organism evidence="1 2">
    <name type="scientific">Burkholderia multivorans</name>
    <dbReference type="NCBI Taxonomy" id="87883"/>
    <lineage>
        <taxon>Bacteria</taxon>
        <taxon>Pseudomonadati</taxon>
        <taxon>Pseudomonadota</taxon>
        <taxon>Betaproteobacteria</taxon>
        <taxon>Burkholderiales</taxon>
        <taxon>Burkholderiaceae</taxon>
        <taxon>Burkholderia</taxon>
        <taxon>Burkholderia cepacia complex</taxon>
    </lineage>
</organism>
<name>A0A8E2UQ34_9BURK</name>
<gene>
    <name evidence="1" type="ORF">C6P98_25665</name>
</gene>
<dbReference type="AlphaFoldDB" id="A0A8E2UQ34"/>
<comment type="caution">
    <text evidence="1">The sequence shown here is derived from an EMBL/GenBank/DDBJ whole genome shotgun (WGS) entry which is preliminary data.</text>
</comment>